<dbReference type="InterPro" id="IPR004385">
    <property type="entry name" value="NDP_pyrophosphatase"/>
</dbReference>
<dbReference type="Gene3D" id="3.90.79.10">
    <property type="entry name" value="Nucleoside Triphosphate Pyrophosphohydrolase"/>
    <property type="match status" value="1"/>
</dbReference>
<evidence type="ECO:0000256" key="10">
    <source>
        <dbReference type="PIRSR" id="PIRSR604385-3"/>
    </source>
</evidence>
<dbReference type="OrthoDB" id="5292471at2"/>
<evidence type="ECO:0000313" key="12">
    <source>
        <dbReference type="EMBL" id="TCT06607.1"/>
    </source>
</evidence>
<feature type="binding site" evidence="9">
    <location>
        <position position="110"/>
    </location>
    <ligand>
        <name>Mg(2+)</name>
        <dbReference type="ChEBI" id="CHEBI:18420"/>
        <label>1</label>
    </ligand>
</feature>
<dbReference type="GO" id="GO:0006753">
    <property type="term" value="P:nucleoside phosphate metabolic process"/>
    <property type="evidence" value="ECO:0007669"/>
    <property type="project" value="TreeGrafter"/>
</dbReference>
<feature type="short sequence motif" description="Nudix box" evidence="10">
    <location>
        <begin position="95"/>
        <end position="117"/>
    </location>
</feature>
<dbReference type="SUPFAM" id="SSF55811">
    <property type="entry name" value="Nudix"/>
    <property type="match status" value="1"/>
</dbReference>
<name>A0A4R3M597_9HYPH</name>
<dbReference type="Pfam" id="PF00293">
    <property type="entry name" value="NUDIX"/>
    <property type="match status" value="1"/>
</dbReference>
<comment type="subunit">
    <text evidence="4">Homodimer.</text>
</comment>
<evidence type="ECO:0000256" key="2">
    <source>
        <dbReference type="ARBA" id="ARBA00001946"/>
    </source>
</evidence>
<dbReference type="PANTHER" id="PTHR11839">
    <property type="entry name" value="UDP/ADP-SUGAR PYROPHOSPHATASE"/>
    <property type="match status" value="1"/>
</dbReference>
<evidence type="ECO:0000256" key="6">
    <source>
        <dbReference type="ARBA" id="ARBA00022801"/>
    </source>
</evidence>
<dbReference type="GO" id="GO:0019144">
    <property type="term" value="F:ADP-sugar diphosphatase activity"/>
    <property type="evidence" value="ECO:0007669"/>
    <property type="project" value="TreeGrafter"/>
</dbReference>
<evidence type="ECO:0000256" key="7">
    <source>
        <dbReference type="ARBA" id="ARBA00032162"/>
    </source>
</evidence>
<dbReference type="GO" id="GO:0005829">
    <property type="term" value="C:cytosol"/>
    <property type="evidence" value="ECO:0007669"/>
    <property type="project" value="TreeGrafter"/>
</dbReference>
<keyword evidence="6" id="KW-0378">Hydrolase</keyword>
<protein>
    <recommendedName>
        <fullName evidence="5">GDP-mannose pyrophosphatase</fullName>
    </recommendedName>
    <alternativeName>
        <fullName evidence="7">GDP-mannose hydrolase</fullName>
    </alternativeName>
    <alternativeName>
        <fullName evidence="8">GDPMK</fullName>
    </alternativeName>
</protein>
<dbReference type="NCBIfam" id="TIGR00052">
    <property type="entry name" value="nudix-type nucleoside diphosphatase, YffH/AdpP family"/>
    <property type="match status" value="1"/>
</dbReference>
<accession>A0A4R3M597</accession>
<dbReference type="GO" id="GO:0046872">
    <property type="term" value="F:metal ion binding"/>
    <property type="evidence" value="ECO:0007669"/>
    <property type="project" value="UniProtKB-KW"/>
</dbReference>
<sequence>MSGAPAVPADAAADAVLSPPEILADAYLTYEHYKVSLTHADGSRAVLQRDVVRVGAVVGILCLDLARDCIVLIRQFRLAAHLATGRGQMVELPAGRVDPGEDRAEAARRECVEETGLTPLRLFPMFELMSTPGVIDEHCALFLALVDASTLPARAGLATESEVTVPFAVPVDVALRLLDEGGCVNGYLLLALQWLALNRARIDFTG</sequence>
<keyword evidence="9" id="KW-0479">Metal-binding</keyword>
<evidence type="ECO:0000256" key="1">
    <source>
        <dbReference type="ARBA" id="ARBA00000847"/>
    </source>
</evidence>
<dbReference type="PANTHER" id="PTHR11839:SF18">
    <property type="entry name" value="NUDIX HYDROLASE DOMAIN-CONTAINING PROTEIN"/>
    <property type="match status" value="1"/>
</dbReference>
<dbReference type="PROSITE" id="PS51462">
    <property type="entry name" value="NUDIX"/>
    <property type="match status" value="1"/>
</dbReference>
<gene>
    <name evidence="12" type="ORF">EDC64_10284</name>
</gene>
<feature type="binding site" evidence="9">
    <location>
        <position position="162"/>
    </location>
    <ligand>
        <name>Mg(2+)</name>
        <dbReference type="ChEBI" id="CHEBI:18420"/>
        <label>1</label>
    </ligand>
</feature>
<dbReference type="InterPro" id="IPR000086">
    <property type="entry name" value="NUDIX_hydrolase_dom"/>
</dbReference>
<feature type="binding site" evidence="9">
    <location>
        <position position="114"/>
    </location>
    <ligand>
        <name>Mg(2+)</name>
        <dbReference type="ChEBI" id="CHEBI:18420"/>
        <label>1</label>
    </ligand>
</feature>
<dbReference type="Proteomes" id="UP000294664">
    <property type="component" value="Unassembled WGS sequence"/>
</dbReference>
<feature type="domain" description="Nudix hydrolase" evidence="11">
    <location>
        <begin position="53"/>
        <end position="196"/>
    </location>
</feature>
<dbReference type="InterPro" id="IPR015797">
    <property type="entry name" value="NUDIX_hydrolase-like_dom_sf"/>
</dbReference>
<organism evidence="12 13">
    <name type="scientific">Aquabacter spiritensis</name>
    <dbReference type="NCBI Taxonomy" id="933073"/>
    <lineage>
        <taxon>Bacteria</taxon>
        <taxon>Pseudomonadati</taxon>
        <taxon>Pseudomonadota</taxon>
        <taxon>Alphaproteobacteria</taxon>
        <taxon>Hyphomicrobiales</taxon>
        <taxon>Xanthobacteraceae</taxon>
        <taxon>Aquabacter</taxon>
    </lineage>
</organism>
<evidence type="ECO:0000256" key="9">
    <source>
        <dbReference type="PIRSR" id="PIRSR604385-2"/>
    </source>
</evidence>
<comment type="similarity">
    <text evidence="3">Belongs to the Nudix hydrolase family. NudK subfamily.</text>
</comment>
<evidence type="ECO:0000256" key="3">
    <source>
        <dbReference type="ARBA" id="ARBA00007275"/>
    </source>
</evidence>
<reference evidence="12 13" key="1">
    <citation type="submission" date="2019-03" db="EMBL/GenBank/DDBJ databases">
        <title>Genomic Encyclopedia of Type Strains, Phase IV (KMG-IV): sequencing the most valuable type-strain genomes for metagenomic binning, comparative biology and taxonomic classification.</title>
        <authorList>
            <person name="Goeker M."/>
        </authorList>
    </citation>
    <scope>NUCLEOTIDE SEQUENCE [LARGE SCALE GENOMIC DNA]</scope>
    <source>
        <strain evidence="12 13">DSM 9035</strain>
    </source>
</reference>
<evidence type="ECO:0000256" key="4">
    <source>
        <dbReference type="ARBA" id="ARBA00011738"/>
    </source>
</evidence>
<proteinExistence type="inferred from homology"/>
<evidence type="ECO:0000259" key="11">
    <source>
        <dbReference type="PROSITE" id="PS51462"/>
    </source>
</evidence>
<dbReference type="RefSeq" id="WP_132030097.1">
    <property type="nucleotide sequence ID" value="NZ_SMAI01000002.1"/>
</dbReference>
<dbReference type="GO" id="GO:0019693">
    <property type="term" value="P:ribose phosphate metabolic process"/>
    <property type="evidence" value="ECO:0007669"/>
    <property type="project" value="TreeGrafter"/>
</dbReference>
<evidence type="ECO:0000256" key="8">
    <source>
        <dbReference type="ARBA" id="ARBA00032272"/>
    </source>
</evidence>
<evidence type="ECO:0000313" key="13">
    <source>
        <dbReference type="Proteomes" id="UP000294664"/>
    </source>
</evidence>
<feature type="binding site" evidence="9">
    <location>
        <position position="94"/>
    </location>
    <ligand>
        <name>Mg(2+)</name>
        <dbReference type="ChEBI" id="CHEBI:18420"/>
        <label>1</label>
    </ligand>
</feature>
<comment type="cofactor">
    <cofactor evidence="2 9">
        <name>Mg(2+)</name>
        <dbReference type="ChEBI" id="CHEBI:18420"/>
    </cofactor>
</comment>
<comment type="caution">
    <text evidence="12">The sequence shown here is derived from an EMBL/GenBank/DDBJ whole genome shotgun (WGS) entry which is preliminary data.</text>
</comment>
<keyword evidence="9" id="KW-0460">Magnesium</keyword>
<comment type="catalytic activity">
    <reaction evidence="1">
        <text>GDP-alpha-D-mannose + H2O = alpha-D-mannose 1-phosphate + GMP + 2 H(+)</text>
        <dbReference type="Rhea" id="RHEA:27978"/>
        <dbReference type="ChEBI" id="CHEBI:15377"/>
        <dbReference type="ChEBI" id="CHEBI:15378"/>
        <dbReference type="ChEBI" id="CHEBI:57527"/>
        <dbReference type="ChEBI" id="CHEBI:58115"/>
        <dbReference type="ChEBI" id="CHEBI:58409"/>
    </reaction>
</comment>
<dbReference type="EMBL" id="SMAI01000002">
    <property type="protein sequence ID" value="TCT06607.1"/>
    <property type="molecule type" value="Genomic_DNA"/>
</dbReference>
<dbReference type="AlphaFoldDB" id="A0A4R3M597"/>
<keyword evidence="13" id="KW-1185">Reference proteome</keyword>
<evidence type="ECO:0000256" key="5">
    <source>
        <dbReference type="ARBA" id="ARBA00016377"/>
    </source>
</evidence>